<dbReference type="EMBL" id="LOPV01000440">
    <property type="protein sequence ID" value="KTG19462.1"/>
    <property type="molecule type" value="Genomic_DNA"/>
</dbReference>
<dbReference type="AlphaFoldDB" id="A0A0W1S0X7"/>
<name>A0A0W1S0X7_9EURY</name>
<dbReference type="Gene3D" id="3.40.50.620">
    <property type="entry name" value="HUPs"/>
    <property type="match status" value="1"/>
</dbReference>
<dbReference type="CDD" id="cd00293">
    <property type="entry name" value="USP-like"/>
    <property type="match status" value="1"/>
</dbReference>
<dbReference type="SUPFAM" id="SSF52402">
    <property type="entry name" value="Adenine nucleotide alpha hydrolases-like"/>
    <property type="match status" value="1"/>
</dbReference>
<sequence>MYLVAYDGSLLSNTALSRASALAKQTGSEILAVAVVPRDAEYAVEMGWVPTKKDFDRDAVVSELHRTAVKIAPEASFRTVSVSRLPVPGEIVAELKRVAHEENADTVFVGSENAGRVVVPLASVGGSVASDDTYDVHIVRHAPPAVKKRFPKSDFYLP</sequence>
<dbReference type="Pfam" id="PF00582">
    <property type="entry name" value="Usp"/>
    <property type="match status" value="1"/>
</dbReference>
<comment type="caution">
    <text evidence="2">The sequence shown here is derived from an EMBL/GenBank/DDBJ whole genome shotgun (WGS) entry which is preliminary data.</text>
</comment>
<dbReference type="RefSeq" id="WP_058573069.1">
    <property type="nucleotide sequence ID" value="NZ_LOPV01000440.1"/>
</dbReference>
<evidence type="ECO:0000313" key="2">
    <source>
        <dbReference type="EMBL" id="KTG19462.1"/>
    </source>
</evidence>
<dbReference type="OrthoDB" id="193961at2157"/>
<dbReference type="InterPro" id="IPR014729">
    <property type="entry name" value="Rossmann-like_a/b/a_fold"/>
</dbReference>
<dbReference type="Proteomes" id="UP000053157">
    <property type="component" value="Unassembled WGS sequence"/>
</dbReference>
<feature type="domain" description="UspA" evidence="1">
    <location>
        <begin position="3"/>
        <end position="140"/>
    </location>
</feature>
<evidence type="ECO:0000259" key="1">
    <source>
        <dbReference type="Pfam" id="PF00582"/>
    </source>
</evidence>
<keyword evidence="3" id="KW-1185">Reference proteome</keyword>
<accession>A0A0W1S0X7</accession>
<proteinExistence type="predicted"/>
<reference evidence="2 3" key="1">
    <citation type="submission" date="2015-12" db="EMBL/GenBank/DDBJ databases">
        <title>Haloferax profundi sp. nov. isolated from the Discovery deep brine-seawater interface in the Red Sea.</title>
        <authorList>
            <person name="Zhang G."/>
            <person name="Stingl U."/>
            <person name="Rashid M."/>
        </authorList>
    </citation>
    <scope>NUCLEOTIDE SEQUENCE [LARGE SCALE GENOMIC DNA]</scope>
    <source>
        <strain evidence="2 3">SB29</strain>
    </source>
</reference>
<evidence type="ECO:0000313" key="3">
    <source>
        <dbReference type="Proteomes" id="UP000053157"/>
    </source>
</evidence>
<dbReference type="InterPro" id="IPR006016">
    <property type="entry name" value="UspA"/>
</dbReference>
<organism evidence="2 3">
    <name type="scientific">Haloferax profundi</name>
    <dbReference type="NCBI Taxonomy" id="1544718"/>
    <lineage>
        <taxon>Archaea</taxon>
        <taxon>Methanobacteriati</taxon>
        <taxon>Methanobacteriota</taxon>
        <taxon>Stenosarchaea group</taxon>
        <taxon>Halobacteria</taxon>
        <taxon>Halobacteriales</taxon>
        <taxon>Haloferacaceae</taxon>
        <taxon>Haloferax</taxon>
    </lineage>
</organism>
<protein>
    <submittedName>
        <fullName evidence="2">Universal stress protein UspA</fullName>
    </submittedName>
</protein>
<gene>
    <name evidence="2" type="ORF">AUR66_02255</name>
</gene>